<feature type="compositionally biased region" description="Polar residues" evidence="10">
    <location>
        <begin position="479"/>
        <end position="491"/>
    </location>
</feature>
<evidence type="ECO:0000256" key="6">
    <source>
        <dbReference type="ARBA" id="ARBA00023015"/>
    </source>
</evidence>
<feature type="region of interest" description="Disordered" evidence="10">
    <location>
        <begin position="1230"/>
        <end position="1265"/>
    </location>
</feature>
<feature type="region of interest" description="Disordered" evidence="10">
    <location>
        <begin position="1403"/>
        <end position="1468"/>
    </location>
</feature>
<feature type="domain" description="C2H2-type" evidence="11">
    <location>
        <begin position="632"/>
        <end position="659"/>
    </location>
</feature>
<keyword evidence="5" id="KW-0862">Zinc</keyword>
<keyword evidence="4 9" id="KW-0863">Zinc-finger</keyword>
<feature type="domain" description="C2H2-type" evidence="11">
    <location>
        <begin position="447"/>
        <end position="477"/>
    </location>
</feature>
<feature type="domain" description="C2H2-type" evidence="11">
    <location>
        <begin position="1594"/>
        <end position="1622"/>
    </location>
</feature>
<feature type="region of interest" description="Disordered" evidence="10">
    <location>
        <begin position="226"/>
        <end position="314"/>
    </location>
</feature>
<dbReference type="EMBL" id="KK852611">
    <property type="protein sequence ID" value="KDR20259.1"/>
    <property type="molecule type" value="Genomic_DNA"/>
</dbReference>
<feature type="region of interest" description="Disordered" evidence="10">
    <location>
        <begin position="937"/>
        <end position="1022"/>
    </location>
</feature>
<feature type="domain" description="C2H2-type" evidence="11">
    <location>
        <begin position="202"/>
        <end position="229"/>
    </location>
</feature>
<feature type="compositionally biased region" description="Polar residues" evidence="10">
    <location>
        <begin position="226"/>
        <end position="238"/>
    </location>
</feature>
<feature type="domain" description="C2H2-type" evidence="11">
    <location>
        <begin position="690"/>
        <end position="718"/>
    </location>
</feature>
<evidence type="ECO:0000256" key="1">
    <source>
        <dbReference type="ARBA" id="ARBA00004123"/>
    </source>
</evidence>
<feature type="compositionally biased region" description="Low complexity" evidence="10">
    <location>
        <begin position="1619"/>
        <end position="1644"/>
    </location>
</feature>
<organism evidence="12 13">
    <name type="scientific">Zootermopsis nevadensis</name>
    <name type="common">Dampwood termite</name>
    <dbReference type="NCBI Taxonomy" id="136037"/>
    <lineage>
        <taxon>Eukaryota</taxon>
        <taxon>Metazoa</taxon>
        <taxon>Ecdysozoa</taxon>
        <taxon>Arthropoda</taxon>
        <taxon>Hexapoda</taxon>
        <taxon>Insecta</taxon>
        <taxon>Pterygota</taxon>
        <taxon>Neoptera</taxon>
        <taxon>Polyneoptera</taxon>
        <taxon>Dictyoptera</taxon>
        <taxon>Blattodea</taxon>
        <taxon>Blattoidea</taxon>
        <taxon>Termitoidae</taxon>
        <taxon>Termopsidae</taxon>
        <taxon>Zootermopsis</taxon>
    </lineage>
</organism>
<keyword evidence="8" id="KW-0539">Nucleus</keyword>
<dbReference type="Gene3D" id="3.30.160.60">
    <property type="entry name" value="Classic Zinc Finger"/>
    <property type="match status" value="11"/>
</dbReference>
<feature type="compositionally biased region" description="Polar residues" evidence="10">
    <location>
        <begin position="76"/>
        <end position="88"/>
    </location>
</feature>
<dbReference type="GO" id="GO:0000978">
    <property type="term" value="F:RNA polymerase II cis-regulatory region sequence-specific DNA binding"/>
    <property type="evidence" value="ECO:0007669"/>
    <property type="project" value="TreeGrafter"/>
</dbReference>
<protein>
    <submittedName>
        <fullName evidence="12">Ras-responsive element-binding protein 1</fullName>
    </submittedName>
</protein>
<keyword evidence="3" id="KW-0677">Repeat</keyword>
<evidence type="ECO:0000256" key="5">
    <source>
        <dbReference type="ARBA" id="ARBA00022833"/>
    </source>
</evidence>
<evidence type="ECO:0000256" key="9">
    <source>
        <dbReference type="PROSITE-ProRule" id="PRU00042"/>
    </source>
</evidence>
<dbReference type="PANTHER" id="PTHR46451:SF1">
    <property type="entry name" value="RAS-RESPONSIVE ELEMENT-BINDING PROTEIN 1"/>
    <property type="match status" value="1"/>
</dbReference>
<comment type="subcellular location">
    <subcellularLocation>
        <location evidence="1">Nucleus</location>
    </subcellularLocation>
</comment>
<feature type="compositionally biased region" description="Low complexity" evidence="10">
    <location>
        <begin position="239"/>
        <end position="256"/>
    </location>
</feature>
<feature type="region of interest" description="Disordered" evidence="10">
    <location>
        <begin position="469"/>
        <end position="512"/>
    </location>
</feature>
<feature type="compositionally biased region" description="Basic residues" evidence="10">
    <location>
        <begin position="1982"/>
        <end position="1991"/>
    </location>
</feature>
<feature type="domain" description="C2H2-type" evidence="11">
    <location>
        <begin position="1209"/>
        <end position="1232"/>
    </location>
</feature>
<evidence type="ECO:0000256" key="4">
    <source>
        <dbReference type="ARBA" id="ARBA00022771"/>
    </source>
</evidence>
<feature type="region of interest" description="Disordered" evidence="10">
    <location>
        <begin position="801"/>
        <end position="858"/>
    </location>
</feature>
<feature type="domain" description="C2H2-type" evidence="11">
    <location>
        <begin position="1812"/>
        <end position="1840"/>
    </location>
</feature>
<feature type="domain" description="C2H2-type" evidence="11">
    <location>
        <begin position="662"/>
        <end position="689"/>
    </location>
</feature>
<dbReference type="FunFam" id="3.30.160.60:FF:000682">
    <property type="entry name" value="ras-responsive element-binding protein 1 isoform X1"/>
    <property type="match status" value="1"/>
</dbReference>
<feature type="compositionally biased region" description="Low complexity" evidence="10">
    <location>
        <begin position="275"/>
        <end position="292"/>
    </location>
</feature>
<dbReference type="PROSITE" id="PS50157">
    <property type="entry name" value="ZINC_FINGER_C2H2_2"/>
    <property type="match status" value="13"/>
</dbReference>
<feature type="region of interest" description="Disordered" evidence="10">
    <location>
        <begin position="1"/>
        <end position="131"/>
    </location>
</feature>
<feature type="compositionally biased region" description="Low complexity" evidence="10">
    <location>
        <begin position="962"/>
        <end position="976"/>
    </location>
</feature>
<feature type="region of interest" description="Disordered" evidence="10">
    <location>
        <begin position="1507"/>
        <end position="1551"/>
    </location>
</feature>
<dbReference type="FunFam" id="3.30.160.60:FF:001289">
    <property type="entry name" value="Zinc finger protein 574"/>
    <property type="match status" value="1"/>
</dbReference>
<feature type="compositionally biased region" description="Polar residues" evidence="10">
    <location>
        <begin position="897"/>
        <end position="909"/>
    </location>
</feature>
<keyword evidence="6" id="KW-0805">Transcription regulation</keyword>
<feature type="compositionally biased region" description="Polar residues" evidence="10">
    <location>
        <begin position="876"/>
        <end position="890"/>
    </location>
</feature>
<feature type="compositionally biased region" description="Polar residues" evidence="10">
    <location>
        <begin position="1255"/>
        <end position="1265"/>
    </location>
</feature>
<keyword evidence="2" id="KW-0479">Metal-binding</keyword>
<sequence>MQDMATMQQHSITSPAPASTMQNEDSVTDANFGVEIQHESSRTDTENCEDTRRTTKAANEEEDDDNERNTTNETTCSNKNSRSQSIEANENEASDLKDFAKSDESRGNSEVNSDSRTRTGSEDDPDTEECGDSEMKFLCPICDTVLSSQHDFTLHIRSHNNDGENLPVDCLKTFTCKICHKVLSSSSSLDRHVLVHSGERPFKCLICGVAFTTNGNMHRHMRTHNNLASKSESSNNYESDGSTDSSGSFNSKKSPLSSPPPGNSITKKRRVGSHTPSPTDTKPSGSSSPSGSENGNKRKLPELFPSDAADSGETANRRRIKAMPNSQHDMQGCSPEQSLHCPVCNREDFVSLNILETHLEENHPEYQIRCNVCDLTFRNNRALNLHRHMAQHDKVGKGTKSSSQQHNSTVLGFHDLTFVDFSSKKFPHIAVAVCEKSLHKPSTAMKFQCDKCGRAFPCATALNIHQRDSHGHCSENEADLSSNSDIPTDLSSNRRRASLTMRSSESEEEIEERKREDFFAGLDLQNKSVSLSPPGLFERSLSKKETVFETSMHCSPLNGDRNGESGRDLADIQSIISVTSARGLIQDLSKSPPHTSIMSPDYGVRNDSVAGEEEQQDCFAAEFRRMKLKGEFPCRLCTAVFPNLRALKGHNRSHLSSSVGIFRCNMCPYSNPDKATLVRHMRTHNGDRPYECALCNYAFTTKANCERHLRNRHSKLSREDVKKSIIYHPSEDPTNDPDLQAKLQVREDVKRSLVFTNRHSSSLEDLSATEHSSKYQHSLDECKRSNSADEQSKTLQRYEEFKHEPRRTKSAHQNMVEHQSSWEKTQEVATMTTNVRDEDEVEDQETSHDGDFIKERESNDNISSIEALVNLTKNKNNTFPKLPVTENQRFPNKESMEMTSLRHSLSSFPSPERDVDSPLDLSMDALDLSKKRDPFKKNFAATPTKELDNTEPQDLTKKCRSSEFNNNNNNKNRSSSTVFQSKSEQSLNGRQLGPSAKQTLASSRGTAMSPHENSSSPTTLPKLDMNSTASTGFYGNPQLNHLYLNNNSFPFHHAQHPFALHPYFMPHTPAMMQNSNMEEFRSRLHKELINNLQLSGGTIFDSMMVSTAERLQAIHNQAFSDYSRGKSDGKMGYGDVNVEETRQQQAIPPEDFDKSASGSGVSKTPPILKVSVAPKSAKERDNSSVKMVIKNGVLMPKQKQRRYRTERPFACEHCSARFTLRSNMERHIKQQHPQYWTQRQRSNVGSSGPGRRSHTIPTSLTMNLNIPSNQDVARKSIPSDADGLGTPPKNNILTQHIPTIINVPDPSNNYQISHLIRDDFHPDRGDGDARHQIMVPKIKDEITTDSTLAEIVQKTKDNSSIIINNNKNLNNNNNNNNNNYSKAFISEEVKYAIAQQLKSKLNHPVPTVSGAEVTEKSQEEGRKDVDEDNDDENELVIDEENDVEEEGAEKKQSKEETKEKFSDSRSRVGVTVSAKDLDLASVSRLLDNATTHTQAFQRYFRGTQDGEDALEGSEEDEEGLVAGSNSEGNNSGSDENKSECELPNTNIRNTGVEKKKSAYSLAPNRVSCPYCPRTFPWSSSLRRHVLTHTGQKPYKCPHCSLLFTTKSNCDRHLLRKHGGQSASSASQGGGSSSSSETSPGSTSGNYTMRNVPERPYKCNYCPSSTFSTQSNLKKHVQTKHNPLSPATAAQPLTPRTVISADEGCNVSIADGSRPESRYEGDESHGSGSEDTNDDRGTSQLEHSLRQQENDEHTVQNLSSAPADCQRGQFQSSNLADGSLMGTKAYTSAQASSAAEPHTGNTSGTISSADLPFKCHLCEGSYAERQEALEHIRESHPSEFELLMSKGALDSSSSTGTEDNNNVRNTPTPHPDDGTAGGEESLEQLRGKFPDYANRKVMCAFCMRRFWSAEDLRRHMRTHTGERPFSCDICRRRFTLKHSMLRHRKKHNNSTPIYNSSANSTEDMSVVSGDEEHPSSGTTLRNMLHRHTKKHHSGEDTTGVSGDEEVGSSLSGSVDGKAFKMTNHNNNNITTVSAAKRMNHWDDDSENFTASAAAKILSSKFSLCTTEATDRRDETDDDNTDLIGNLLGIQGSIIDKVLQSTSAADEAARLLGVQNGENQE</sequence>
<feature type="compositionally biased region" description="Basic and acidic residues" evidence="10">
    <location>
        <begin position="1448"/>
        <end position="1466"/>
    </location>
</feature>
<feature type="compositionally biased region" description="Basic and acidic residues" evidence="10">
    <location>
        <begin position="36"/>
        <end position="53"/>
    </location>
</feature>
<feature type="compositionally biased region" description="Polar residues" evidence="10">
    <location>
        <begin position="996"/>
        <end position="1022"/>
    </location>
</feature>
<feature type="compositionally biased region" description="Basic and acidic residues" evidence="10">
    <location>
        <begin position="1413"/>
        <end position="1425"/>
    </location>
</feature>
<feature type="domain" description="C2H2-type" evidence="11">
    <location>
        <begin position="137"/>
        <end position="164"/>
    </location>
</feature>
<evidence type="ECO:0000256" key="10">
    <source>
        <dbReference type="SAM" id="MobiDB-lite"/>
    </source>
</evidence>
<dbReference type="InterPro" id="IPR013087">
    <property type="entry name" value="Znf_C2H2_type"/>
</dbReference>
<dbReference type="OrthoDB" id="6077919at2759"/>
<feature type="compositionally biased region" description="Acidic residues" evidence="10">
    <location>
        <begin position="122"/>
        <end position="131"/>
    </location>
</feature>
<dbReference type="Pfam" id="PF00096">
    <property type="entry name" value="zf-C2H2"/>
    <property type="match status" value="5"/>
</dbReference>
<feature type="domain" description="C2H2-type" evidence="11">
    <location>
        <begin position="1896"/>
        <end position="1923"/>
    </location>
</feature>
<evidence type="ECO:0000256" key="8">
    <source>
        <dbReference type="ARBA" id="ARBA00023242"/>
    </source>
</evidence>
<feature type="domain" description="C2H2-type" evidence="11">
    <location>
        <begin position="1566"/>
        <end position="1593"/>
    </location>
</feature>
<feature type="compositionally biased region" description="Acidic residues" evidence="10">
    <location>
        <begin position="1426"/>
        <end position="1447"/>
    </location>
</feature>
<evidence type="ECO:0000313" key="13">
    <source>
        <dbReference type="Proteomes" id="UP000027135"/>
    </source>
</evidence>
<feature type="region of interest" description="Disordered" evidence="10">
    <location>
        <begin position="1615"/>
        <end position="1649"/>
    </location>
</feature>
<name>A0A067RL46_ZOONE</name>
<dbReference type="SUPFAM" id="SSF57667">
    <property type="entry name" value="beta-beta-alpha zinc fingers"/>
    <property type="match status" value="7"/>
</dbReference>
<evidence type="ECO:0000256" key="7">
    <source>
        <dbReference type="ARBA" id="ARBA00023163"/>
    </source>
</evidence>
<dbReference type="OMA" id="CSNNNYQ"/>
<feature type="compositionally biased region" description="Basic and acidic residues" evidence="10">
    <location>
        <begin position="1712"/>
        <end position="1724"/>
    </location>
</feature>
<feature type="region of interest" description="Disordered" evidence="10">
    <location>
        <begin position="1848"/>
        <end position="1879"/>
    </location>
</feature>
<proteinExistence type="predicted"/>
<feature type="region of interest" description="Disordered" evidence="10">
    <location>
        <begin position="1671"/>
        <end position="1764"/>
    </location>
</feature>
<gene>
    <name evidence="12" type="ORF">L798_05044</name>
</gene>
<evidence type="ECO:0000313" key="12">
    <source>
        <dbReference type="EMBL" id="KDR20259.1"/>
    </source>
</evidence>
<dbReference type="Proteomes" id="UP000027135">
    <property type="component" value="Unassembled WGS sequence"/>
</dbReference>
<feature type="compositionally biased region" description="Acidic residues" evidence="10">
    <location>
        <begin position="1507"/>
        <end position="1519"/>
    </location>
</feature>
<dbReference type="STRING" id="136037.A0A067RL46"/>
<keyword evidence="13" id="KW-1185">Reference proteome</keyword>
<dbReference type="FunFam" id="3.30.160.60:FF:002512">
    <property type="entry name" value="Pebbled, isoform A"/>
    <property type="match status" value="1"/>
</dbReference>
<feature type="compositionally biased region" description="Polar residues" evidence="10">
    <location>
        <begin position="977"/>
        <end position="989"/>
    </location>
</feature>
<accession>A0A067RL46</accession>
<evidence type="ECO:0000256" key="3">
    <source>
        <dbReference type="ARBA" id="ARBA00022737"/>
    </source>
</evidence>
<evidence type="ECO:0000256" key="2">
    <source>
        <dbReference type="ARBA" id="ARBA00022723"/>
    </source>
</evidence>
<feature type="compositionally biased region" description="Polar residues" evidence="10">
    <location>
        <begin position="1948"/>
        <end position="1962"/>
    </location>
</feature>
<dbReference type="FunFam" id="3.30.160.60:FF:001782">
    <property type="entry name" value="Ras-responsive element-binding protein 1a"/>
    <property type="match status" value="1"/>
</dbReference>
<evidence type="ECO:0000259" key="11">
    <source>
        <dbReference type="PROSITE" id="PS50157"/>
    </source>
</evidence>
<feature type="compositionally biased region" description="Polar residues" evidence="10">
    <location>
        <begin position="1849"/>
        <end position="1866"/>
    </location>
</feature>
<feature type="compositionally biased region" description="Basic and acidic residues" evidence="10">
    <location>
        <begin position="845"/>
        <end position="858"/>
    </location>
</feature>
<dbReference type="GO" id="GO:0005634">
    <property type="term" value="C:nucleus"/>
    <property type="evidence" value="ECO:0007669"/>
    <property type="project" value="UniProtKB-SubCell"/>
</dbReference>
<dbReference type="PROSITE" id="PS00028">
    <property type="entry name" value="ZINC_FINGER_C2H2_1"/>
    <property type="match status" value="13"/>
</dbReference>
<dbReference type="InterPro" id="IPR052795">
    <property type="entry name" value="RREB1"/>
</dbReference>
<feature type="compositionally biased region" description="Basic and acidic residues" evidence="10">
    <location>
        <begin position="1742"/>
        <end position="1753"/>
    </location>
</feature>
<dbReference type="FunCoup" id="A0A067RL46">
    <property type="interactions" value="113"/>
</dbReference>
<feature type="compositionally biased region" description="Polar residues" evidence="10">
    <location>
        <begin position="1231"/>
        <end position="1246"/>
    </location>
</feature>
<dbReference type="InterPro" id="IPR036236">
    <property type="entry name" value="Znf_C2H2_sf"/>
</dbReference>
<dbReference type="GO" id="GO:0008270">
    <property type="term" value="F:zinc ion binding"/>
    <property type="evidence" value="ECO:0007669"/>
    <property type="project" value="UniProtKB-KW"/>
</dbReference>
<feature type="compositionally biased region" description="Basic and acidic residues" evidence="10">
    <location>
        <begin position="94"/>
        <end position="121"/>
    </location>
</feature>
<dbReference type="SMART" id="SM00355">
    <property type="entry name" value="ZnF_C2H2"/>
    <property type="match status" value="16"/>
</dbReference>
<feature type="region of interest" description="Disordered" evidence="10">
    <location>
        <begin position="876"/>
        <end position="919"/>
    </location>
</feature>
<dbReference type="FunFam" id="3.30.160.60:FF:001788">
    <property type="entry name" value="ras-responsive element-binding protein 1"/>
    <property type="match status" value="1"/>
</dbReference>
<reference evidence="12 13" key="1">
    <citation type="journal article" date="2014" name="Nat. Commun.">
        <title>Molecular traces of alternative social organization in a termite genome.</title>
        <authorList>
            <person name="Terrapon N."/>
            <person name="Li C."/>
            <person name="Robertson H.M."/>
            <person name="Ji L."/>
            <person name="Meng X."/>
            <person name="Booth W."/>
            <person name="Chen Z."/>
            <person name="Childers C.P."/>
            <person name="Glastad K.M."/>
            <person name="Gokhale K."/>
            <person name="Gowin J."/>
            <person name="Gronenberg W."/>
            <person name="Hermansen R.A."/>
            <person name="Hu H."/>
            <person name="Hunt B.G."/>
            <person name="Huylmans A.K."/>
            <person name="Khalil S.M."/>
            <person name="Mitchell R.D."/>
            <person name="Munoz-Torres M.C."/>
            <person name="Mustard J.A."/>
            <person name="Pan H."/>
            <person name="Reese J.T."/>
            <person name="Scharf M.E."/>
            <person name="Sun F."/>
            <person name="Vogel H."/>
            <person name="Xiao J."/>
            <person name="Yang W."/>
            <person name="Yang Z."/>
            <person name="Yang Z."/>
            <person name="Zhou J."/>
            <person name="Zhu J."/>
            <person name="Brent C.S."/>
            <person name="Elsik C.G."/>
            <person name="Goodisman M.A."/>
            <person name="Liberles D.A."/>
            <person name="Roe R.M."/>
            <person name="Vargo E.L."/>
            <person name="Vilcinskas A."/>
            <person name="Wang J."/>
            <person name="Bornberg-Bauer E."/>
            <person name="Korb J."/>
            <person name="Zhang G."/>
            <person name="Liebig J."/>
        </authorList>
    </citation>
    <scope>NUCLEOTIDE SEQUENCE [LARGE SCALE GENOMIC DNA]</scope>
    <source>
        <tissue evidence="12">Whole organism</tissue>
    </source>
</reference>
<dbReference type="FunFam" id="3.30.160.60:FF:002095">
    <property type="entry name" value="ras-responsive element-binding protein 1"/>
    <property type="match status" value="1"/>
</dbReference>
<dbReference type="InParanoid" id="A0A067RL46"/>
<feature type="compositionally biased region" description="Low complexity" evidence="10">
    <location>
        <begin position="1523"/>
        <end position="1533"/>
    </location>
</feature>
<feature type="domain" description="C2H2-type" evidence="11">
    <location>
        <begin position="174"/>
        <end position="201"/>
    </location>
</feature>
<dbReference type="eggNOG" id="KOG1721">
    <property type="taxonomic scope" value="Eukaryota"/>
</dbReference>
<feature type="domain" description="C2H2-type" evidence="11">
    <location>
        <begin position="1924"/>
        <end position="1951"/>
    </location>
</feature>
<dbReference type="PANTHER" id="PTHR46451">
    <property type="entry name" value="RAS-RESPONSIVE ELEMENT-BINDING PROTEIN 1"/>
    <property type="match status" value="1"/>
</dbReference>
<feature type="compositionally biased region" description="Polar residues" evidence="10">
    <location>
        <begin position="1"/>
        <end position="29"/>
    </location>
</feature>
<dbReference type="GO" id="GO:0001228">
    <property type="term" value="F:DNA-binding transcription activator activity, RNA polymerase II-specific"/>
    <property type="evidence" value="ECO:0007669"/>
    <property type="project" value="TreeGrafter"/>
</dbReference>
<feature type="region of interest" description="Disordered" evidence="10">
    <location>
        <begin position="1943"/>
        <end position="2020"/>
    </location>
</feature>
<keyword evidence="7" id="KW-0804">Transcription</keyword>